<gene>
    <name evidence="3" type="ORF">AOQ84DRAFT_295737</name>
</gene>
<dbReference type="PANTHER" id="PTHR22705:SF0">
    <property type="entry name" value="ZZ-TYPE ZINC FINGER-CONTAINING PROTEIN 3"/>
    <property type="match status" value="1"/>
</dbReference>
<feature type="compositionally biased region" description="Low complexity" evidence="2">
    <location>
        <begin position="7"/>
        <end position="29"/>
    </location>
</feature>
<dbReference type="OrthoDB" id="20473at2759"/>
<feature type="region of interest" description="Disordered" evidence="2">
    <location>
        <begin position="64"/>
        <end position="91"/>
    </location>
</feature>
<feature type="compositionally biased region" description="Basic and acidic residues" evidence="2">
    <location>
        <begin position="167"/>
        <end position="180"/>
    </location>
</feature>
<evidence type="ECO:0000313" key="4">
    <source>
        <dbReference type="Proteomes" id="UP000250140"/>
    </source>
</evidence>
<protein>
    <submittedName>
        <fullName evidence="3">Uncharacterized protein</fullName>
    </submittedName>
</protein>
<feature type="compositionally biased region" description="Pro residues" evidence="2">
    <location>
        <begin position="41"/>
        <end position="50"/>
    </location>
</feature>
<dbReference type="Proteomes" id="UP000250140">
    <property type="component" value="Unassembled WGS sequence"/>
</dbReference>
<sequence length="279" mass="30429">MPALTLPSPTNDATSSSPTAPTPTTRPTAYNFDLQDYSRPSSPPRPPVSPITPVATLAQLAPTDPAEHVVPPSATSFMPQPTPIPISESDNPDAIAMRSAISLLQMQREKSKRDIQTLERLKMAAVAEPEAFIREMQAGRLRSVNSNSDILAPTLADSLPDTMETDYGSRNDQDRRDSADTSRSPSPDRASSKFPPMPTPQNIFRCPPVNWAKYHVAGEPLDKLHEEQRQRPSPGEPARDMGGTRAPAHVIAAPYSPFTDRSGELHPMQTRRGSKKPTP</sequence>
<feature type="region of interest" description="Disordered" evidence="2">
    <location>
        <begin position="220"/>
        <end position="279"/>
    </location>
</feature>
<evidence type="ECO:0000313" key="3">
    <source>
        <dbReference type="EMBL" id="OCL07078.1"/>
    </source>
</evidence>
<evidence type="ECO:0000256" key="2">
    <source>
        <dbReference type="SAM" id="MobiDB-lite"/>
    </source>
</evidence>
<reference evidence="3 4" key="1">
    <citation type="journal article" date="2016" name="Nat. Commun.">
        <title>Ectomycorrhizal ecology is imprinted in the genome of the dominant symbiotic fungus Cenococcum geophilum.</title>
        <authorList>
            <consortium name="DOE Joint Genome Institute"/>
            <person name="Peter M."/>
            <person name="Kohler A."/>
            <person name="Ohm R.A."/>
            <person name="Kuo A."/>
            <person name="Krutzmann J."/>
            <person name="Morin E."/>
            <person name="Arend M."/>
            <person name="Barry K.W."/>
            <person name="Binder M."/>
            <person name="Choi C."/>
            <person name="Clum A."/>
            <person name="Copeland A."/>
            <person name="Grisel N."/>
            <person name="Haridas S."/>
            <person name="Kipfer T."/>
            <person name="LaButti K."/>
            <person name="Lindquist E."/>
            <person name="Lipzen A."/>
            <person name="Maire R."/>
            <person name="Meier B."/>
            <person name="Mihaltcheva S."/>
            <person name="Molinier V."/>
            <person name="Murat C."/>
            <person name="Poggeler S."/>
            <person name="Quandt C.A."/>
            <person name="Sperisen C."/>
            <person name="Tritt A."/>
            <person name="Tisserant E."/>
            <person name="Crous P.W."/>
            <person name="Henrissat B."/>
            <person name="Nehls U."/>
            <person name="Egli S."/>
            <person name="Spatafora J.W."/>
            <person name="Grigoriev I.V."/>
            <person name="Martin F.M."/>
        </authorList>
    </citation>
    <scope>NUCLEOTIDE SEQUENCE [LARGE SCALE GENOMIC DNA]</scope>
    <source>
        <strain evidence="3 4">CBS 207.34</strain>
    </source>
</reference>
<accession>A0A8E2EZ99</accession>
<dbReference type="PANTHER" id="PTHR22705">
    <property type="entry name" value="ZINC FINGER, ZZ DOMAIN CONTAINING 3"/>
    <property type="match status" value="1"/>
</dbReference>
<evidence type="ECO:0000256" key="1">
    <source>
        <dbReference type="SAM" id="Coils"/>
    </source>
</evidence>
<organism evidence="3 4">
    <name type="scientific">Glonium stellatum</name>
    <dbReference type="NCBI Taxonomy" id="574774"/>
    <lineage>
        <taxon>Eukaryota</taxon>
        <taxon>Fungi</taxon>
        <taxon>Dikarya</taxon>
        <taxon>Ascomycota</taxon>
        <taxon>Pezizomycotina</taxon>
        <taxon>Dothideomycetes</taxon>
        <taxon>Pleosporomycetidae</taxon>
        <taxon>Gloniales</taxon>
        <taxon>Gloniaceae</taxon>
        <taxon>Glonium</taxon>
    </lineage>
</organism>
<feature type="region of interest" description="Disordered" evidence="2">
    <location>
        <begin position="1"/>
        <end position="52"/>
    </location>
</feature>
<name>A0A8E2EZ99_9PEZI</name>
<dbReference type="EMBL" id="KV749929">
    <property type="protein sequence ID" value="OCL07078.1"/>
    <property type="molecule type" value="Genomic_DNA"/>
</dbReference>
<dbReference type="AlphaFoldDB" id="A0A8E2EZ99"/>
<feature type="coiled-coil region" evidence="1">
    <location>
        <begin position="101"/>
        <end position="128"/>
    </location>
</feature>
<proteinExistence type="predicted"/>
<feature type="compositionally biased region" description="Basic and acidic residues" evidence="2">
    <location>
        <begin position="220"/>
        <end position="230"/>
    </location>
</feature>
<keyword evidence="1" id="KW-0175">Coiled coil</keyword>
<dbReference type="InterPro" id="IPR037830">
    <property type="entry name" value="ZZZ3"/>
</dbReference>
<keyword evidence="4" id="KW-1185">Reference proteome</keyword>
<feature type="region of interest" description="Disordered" evidence="2">
    <location>
        <begin position="142"/>
        <end position="206"/>
    </location>
</feature>